<dbReference type="InterPro" id="IPR011206">
    <property type="entry name" value="Citrate_lyase_beta/mcl1/mcl2"/>
</dbReference>
<feature type="binding site" evidence="5">
    <location>
        <position position="143"/>
    </location>
    <ligand>
        <name>Mg(2+)</name>
        <dbReference type="ChEBI" id="CHEBI:18420"/>
    </ligand>
</feature>
<dbReference type="Pfam" id="PF03328">
    <property type="entry name" value="HpcH_HpaI"/>
    <property type="match status" value="1"/>
</dbReference>
<evidence type="ECO:0000256" key="2">
    <source>
        <dbReference type="ARBA" id="ARBA00022723"/>
    </source>
</evidence>
<feature type="binding site" evidence="5">
    <location>
        <position position="117"/>
    </location>
    <ligand>
        <name>Mg(2+)</name>
        <dbReference type="ChEBI" id="CHEBI:18420"/>
    </ligand>
</feature>
<dbReference type="InterPro" id="IPR015813">
    <property type="entry name" value="Pyrv/PenolPyrv_kinase-like_dom"/>
</dbReference>
<feature type="binding site" evidence="4">
    <location>
        <position position="117"/>
    </location>
    <ligand>
        <name>substrate</name>
    </ligand>
</feature>
<gene>
    <name evidence="7" type="primary">citE</name>
    <name evidence="7" type="ORF">CEPID_03925</name>
</gene>
<feature type="domain" description="HpcH/HpaI aldolase/citrate lyase" evidence="6">
    <location>
        <begin position="11"/>
        <end position="216"/>
    </location>
</feature>
<evidence type="ECO:0000313" key="8">
    <source>
        <dbReference type="Proteomes" id="UP000035368"/>
    </source>
</evidence>
<dbReference type="GO" id="GO:0006107">
    <property type="term" value="P:oxaloacetate metabolic process"/>
    <property type="evidence" value="ECO:0007669"/>
    <property type="project" value="TreeGrafter"/>
</dbReference>
<sequence length="276" mass="29153">MSAWTPLGPAILFTPADRADRFAKAAIRADMVILDLEDGCQPDNRPAARTAIEACELDPAQVIVRINPPTSTDGAQDLAMLARSPFRQVMVPKVEGAPDIAAVTAVLGDATIIALIETPLGVLRADEIAATPGVVALFWGAEDLVAGLSGSSSRHADGTYRDVAKHARARVQLAAAAFGKAALDSVYVDIPNTAGLAAEVEDAAALGYAGTVCIHPSQVAIIRDGYRPTEEQVDWAQRLLAAAENNRGAFSFEGRMVDEPLFRQAQAIVSRVQKES</sequence>
<dbReference type="OrthoDB" id="5172636at2"/>
<dbReference type="Gene3D" id="3.20.20.60">
    <property type="entry name" value="Phosphoenolpyruvate-binding domains"/>
    <property type="match status" value="1"/>
</dbReference>
<dbReference type="STRING" id="1050174.CEPID_03925"/>
<keyword evidence="2 5" id="KW-0479">Metal-binding</keyword>
<dbReference type="AlphaFoldDB" id="A0A0G3GT09"/>
<dbReference type="PANTHER" id="PTHR32308:SF10">
    <property type="entry name" value="CITRATE LYASE SUBUNIT BETA"/>
    <property type="match status" value="1"/>
</dbReference>
<protein>
    <submittedName>
        <fullName evidence="7">Citrate lyase beta subunit</fullName>
        <ecNumber evidence="7">4.1.3.6</ecNumber>
    </submittedName>
</protein>
<feature type="binding site" evidence="4">
    <location>
        <position position="65"/>
    </location>
    <ligand>
        <name>substrate</name>
    </ligand>
</feature>
<proteinExistence type="predicted"/>
<evidence type="ECO:0000256" key="1">
    <source>
        <dbReference type="ARBA" id="ARBA00001946"/>
    </source>
</evidence>
<dbReference type="GO" id="GO:0008815">
    <property type="term" value="F:citrate (pro-3S)-lyase activity"/>
    <property type="evidence" value="ECO:0007669"/>
    <property type="project" value="UniProtKB-EC"/>
</dbReference>
<dbReference type="PANTHER" id="PTHR32308">
    <property type="entry name" value="LYASE BETA SUBUNIT, PUTATIVE (AFU_ORTHOLOGUE AFUA_4G13030)-RELATED"/>
    <property type="match status" value="1"/>
</dbReference>
<reference evidence="7 8" key="1">
    <citation type="submission" date="2015-05" db="EMBL/GenBank/DDBJ databases">
        <title>Complete genome sequence of Corynebacterium epidermidicanis DSM 45586, isolated from the skin of a dog suffering from pruritus.</title>
        <authorList>
            <person name="Ruckert C."/>
            <person name="Albersmeier A."/>
            <person name="Winkler A."/>
            <person name="Tauch A."/>
        </authorList>
    </citation>
    <scope>NUCLEOTIDE SEQUENCE [LARGE SCALE GENOMIC DNA]</scope>
    <source>
        <strain evidence="7 8">DSM 45586</strain>
    </source>
</reference>
<dbReference type="Proteomes" id="UP000035368">
    <property type="component" value="Chromosome"/>
</dbReference>
<dbReference type="RefSeq" id="WP_047239826.1">
    <property type="nucleotide sequence ID" value="NZ_CP011541.1"/>
</dbReference>
<evidence type="ECO:0000313" key="7">
    <source>
        <dbReference type="EMBL" id="AKK02658.1"/>
    </source>
</evidence>
<organism evidence="7 8">
    <name type="scientific">Corynebacterium epidermidicanis</name>
    <dbReference type="NCBI Taxonomy" id="1050174"/>
    <lineage>
        <taxon>Bacteria</taxon>
        <taxon>Bacillati</taxon>
        <taxon>Actinomycetota</taxon>
        <taxon>Actinomycetes</taxon>
        <taxon>Mycobacteriales</taxon>
        <taxon>Corynebacteriaceae</taxon>
        <taxon>Corynebacterium</taxon>
    </lineage>
</organism>
<dbReference type="InterPro" id="IPR040442">
    <property type="entry name" value="Pyrv_kinase-like_dom_sf"/>
</dbReference>
<accession>A0A0G3GT09</accession>
<dbReference type="PATRIC" id="fig|1050174.4.peg.795"/>
<evidence type="ECO:0000256" key="5">
    <source>
        <dbReference type="PIRSR" id="PIRSR015582-2"/>
    </source>
</evidence>
<keyword evidence="7" id="KW-0456">Lyase</keyword>
<dbReference type="InterPro" id="IPR005000">
    <property type="entry name" value="Aldolase/citrate-lyase_domain"/>
</dbReference>
<dbReference type="GO" id="GO:0000287">
    <property type="term" value="F:magnesium ion binding"/>
    <property type="evidence" value="ECO:0007669"/>
    <property type="project" value="TreeGrafter"/>
</dbReference>
<dbReference type="EC" id="4.1.3.6" evidence="7"/>
<name>A0A0G3GT09_9CORY</name>
<dbReference type="KEGG" id="cei:CEPID_03925"/>
<dbReference type="SUPFAM" id="SSF51621">
    <property type="entry name" value="Phosphoenolpyruvate/pyruvate domain"/>
    <property type="match status" value="1"/>
</dbReference>
<evidence type="ECO:0000256" key="3">
    <source>
        <dbReference type="ARBA" id="ARBA00022842"/>
    </source>
</evidence>
<dbReference type="EMBL" id="CP011541">
    <property type="protein sequence ID" value="AKK02658.1"/>
    <property type="molecule type" value="Genomic_DNA"/>
</dbReference>
<dbReference type="PIRSF" id="PIRSF015582">
    <property type="entry name" value="Cit_lyase_B"/>
    <property type="match status" value="1"/>
</dbReference>
<evidence type="ECO:0000256" key="4">
    <source>
        <dbReference type="PIRSR" id="PIRSR015582-1"/>
    </source>
</evidence>
<keyword evidence="3 5" id="KW-0460">Magnesium</keyword>
<comment type="cofactor">
    <cofactor evidence="1">
        <name>Mg(2+)</name>
        <dbReference type="ChEBI" id="CHEBI:18420"/>
    </cofactor>
</comment>
<keyword evidence="8" id="KW-1185">Reference proteome</keyword>
<evidence type="ECO:0000259" key="6">
    <source>
        <dbReference type="Pfam" id="PF03328"/>
    </source>
</evidence>